<name>A0A285NMG6_9AQUI</name>
<keyword evidence="1" id="KW-0812">Transmembrane</keyword>
<feature type="transmembrane region" description="Helical" evidence="1">
    <location>
        <begin position="12"/>
        <end position="35"/>
    </location>
</feature>
<evidence type="ECO:0000313" key="2">
    <source>
        <dbReference type="EMBL" id="SNZ10123.1"/>
    </source>
</evidence>
<dbReference type="Gene3D" id="1.10.150.280">
    <property type="entry name" value="AF1531-like domain"/>
    <property type="match status" value="1"/>
</dbReference>
<keyword evidence="1" id="KW-1133">Transmembrane helix</keyword>
<keyword evidence="1" id="KW-0472">Membrane</keyword>
<dbReference type="RefSeq" id="WP_180754052.1">
    <property type="nucleotide sequence ID" value="NZ_OBEI01000009.1"/>
</dbReference>
<organism evidence="2 3">
    <name type="scientific">Persephonella hydrogeniphila</name>
    <dbReference type="NCBI Taxonomy" id="198703"/>
    <lineage>
        <taxon>Bacteria</taxon>
        <taxon>Pseudomonadati</taxon>
        <taxon>Aquificota</taxon>
        <taxon>Aquificia</taxon>
        <taxon>Aquificales</taxon>
        <taxon>Hydrogenothermaceae</taxon>
        <taxon>Persephonella</taxon>
    </lineage>
</organism>
<dbReference type="SUPFAM" id="SSF47781">
    <property type="entry name" value="RuvA domain 2-like"/>
    <property type="match status" value="1"/>
</dbReference>
<accession>A0A285NMG6</accession>
<protein>
    <submittedName>
        <fullName evidence="2">Competence protein ComEA</fullName>
    </submittedName>
</protein>
<dbReference type="EMBL" id="OBEI01000009">
    <property type="protein sequence ID" value="SNZ10123.1"/>
    <property type="molecule type" value="Genomic_DNA"/>
</dbReference>
<proteinExistence type="predicted"/>
<dbReference type="Pfam" id="PF12836">
    <property type="entry name" value="HHH_3"/>
    <property type="match status" value="1"/>
</dbReference>
<gene>
    <name evidence="2" type="ORF">SAMN06265182_1743</name>
</gene>
<reference evidence="3" key="1">
    <citation type="submission" date="2017-09" db="EMBL/GenBank/DDBJ databases">
        <authorList>
            <person name="Varghese N."/>
            <person name="Submissions S."/>
        </authorList>
    </citation>
    <scope>NUCLEOTIDE SEQUENCE [LARGE SCALE GENOMIC DNA]</scope>
    <source>
        <strain evidence="3">DSM 15103</strain>
    </source>
</reference>
<evidence type="ECO:0000313" key="3">
    <source>
        <dbReference type="Proteomes" id="UP000219036"/>
    </source>
</evidence>
<dbReference type="AlphaFoldDB" id="A0A285NMG6"/>
<dbReference type="InterPro" id="IPR010994">
    <property type="entry name" value="RuvA_2-like"/>
</dbReference>
<sequence>MSRFFNLELLKYQVYTTVFTVFFSVFGLSLFYTIYTPHKPEELKLDINTADYYDLLKVPFIGRKTAEKILKIREEYGFVPEEEIKKLRYYKKFKYFIRVE</sequence>
<evidence type="ECO:0000256" key="1">
    <source>
        <dbReference type="SAM" id="Phobius"/>
    </source>
</evidence>
<dbReference type="Proteomes" id="UP000219036">
    <property type="component" value="Unassembled WGS sequence"/>
</dbReference>
<keyword evidence="3" id="KW-1185">Reference proteome</keyword>